<proteinExistence type="predicted"/>
<dbReference type="AlphaFoldDB" id="G2Y6J9"/>
<protein>
    <submittedName>
        <fullName evidence="1">Uncharacterized protein</fullName>
    </submittedName>
</protein>
<dbReference type="HOGENOM" id="CLU_3224462_0_0_1"/>
<gene>
    <name evidence="1" type="ORF">BofuT4_uP035440.1</name>
</gene>
<accession>G2Y6J9</accession>
<dbReference type="Proteomes" id="UP000008177">
    <property type="component" value="Unplaced contigs"/>
</dbReference>
<dbReference type="EMBL" id="FQ790292">
    <property type="protein sequence ID" value="CCD48251.1"/>
    <property type="molecule type" value="Genomic_DNA"/>
</dbReference>
<dbReference type="InParanoid" id="G2Y6J9"/>
<reference evidence="2" key="1">
    <citation type="journal article" date="2011" name="PLoS Genet.">
        <title>Genomic analysis of the necrotrophic fungal pathogens Sclerotinia sclerotiorum and Botrytis cinerea.</title>
        <authorList>
            <person name="Amselem J."/>
            <person name="Cuomo C.A."/>
            <person name="van Kan J.A."/>
            <person name="Viaud M."/>
            <person name="Benito E.P."/>
            <person name="Couloux A."/>
            <person name="Coutinho P.M."/>
            <person name="de Vries R.P."/>
            <person name="Dyer P.S."/>
            <person name="Fillinger S."/>
            <person name="Fournier E."/>
            <person name="Gout L."/>
            <person name="Hahn M."/>
            <person name="Kohn L."/>
            <person name="Lapalu N."/>
            <person name="Plummer K.M."/>
            <person name="Pradier J.M."/>
            <person name="Quevillon E."/>
            <person name="Sharon A."/>
            <person name="Simon A."/>
            <person name="ten Have A."/>
            <person name="Tudzynski B."/>
            <person name="Tudzynski P."/>
            <person name="Wincker P."/>
            <person name="Andrew M."/>
            <person name="Anthouard V."/>
            <person name="Beever R.E."/>
            <person name="Beffa R."/>
            <person name="Benoit I."/>
            <person name="Bouzid O."/>
            <person name="Brault B."/>
            <person name="Chen Z."/>
            <person name="Choquer M."/>
            <person name="Collemare J."/>
            <person name="Cotton P."/>
            <person name="Danchin E.G."/>
            <person name="Da Silva C."/>
            <person name="Gautier A."/>
            <person name="Giraud C."/>
            <person name="Giraud T."/>
            <person name="Gonzalez C."/>
            <person name="Grossetete S."/>
            <person name="Guldener U."/>
            <person name="Henrissat B."/>
            <person name="Howlett B.J."/>
            <person name="Kodira C."/>
            <person name="Kretschmer M."/>
            <person name="Lappartient A."/>
            <person name="Leroch M."/>
            <person name="Levis C."/>
            <person name="Mauceli E."/>
            <person name="Neuveglise C."/>
            <person name="Oeser B."/>
            <person name="Pearson M."/>
            <person name="Poulain J."/>
            <person name="Poussereau N."/>
            <person name="Quesneville H."/>
            <person name="Rascle C."/>
            <person name="Schumacher J."/>
            <person name="Segurens B."/>
            <person name="Sexton A."/>
            <person name="Silva E."/>
            <person name="Sirven C."/>
            <person name="Soanes D.M."/>
            <person name="Talbot N.J."/>
            <person name="Templeton M."/>
            <person name="Yandava C."/>
            <person name="Yarden O."/>
            <person name="Zeng Q."/>
            <person name="Rollins J.A."/>
            <person name="Lebrun M.H."/>
            <person name="Dickman M."/>
        </authorList>
    </citation>
    <scope>NUCLEOTIDE SEQUENCE [LARGE SCALE GENOMIC DNA]</scope>
    <source>
        <strain evidence="2">T4</strain>
    </source>
</reference>
<name>G2Y6J9_BOTF4</name>
<evidence type="ECO:0000313" key="1">
    <source>
        <dbReference type="EMBL" id="CCD48251.1"/>
    </source>
</evidence>
<evidence type="ECO:0000313" key="2">
    <source>
        <dbReference type="Proteomes" id="UP000008177"/>
    </source>
</evidence>
<sequence>MSPTSYSWTNTAAIARKATRATGEKKFSTLQTFFIALGKQPNSS</sequence>
<organism evidence="1 2">
    <name type="scientific">Botryotinia fuckeliana (strain T4)</name>
    <name type="common">Noble rot fungus</name>
    <name type="synonym">Botrytis cinerea</name>
    <dbReference type="NCBI Taxonomy" id="999810"/>
    <lineage>
        <taxon>Eukaryota</taxon>
        <taxon>Fungi</taxon>
        <taxon>Dikarya</taxon>
        <taxon>Ascomycota</taxon>
        <taxon>Pezizomycotina</taxon>
        <taxon>Leotiomycetes</taxon>
        <taxon>Helotiales</taxon>
        <taxon>Sclerotiniaceae</taxon>
        <taxon>Botrytis</taxon>
    </lineage>
</organism>